<evidence type="ECO:0000313" key="2">
    <source>
        <dbReference type="Proteomes" id="UP001143474"/>
    </source>
</evidence>
<comment type="caution">
    <text evidence="1">The sequence shown here is derived from an EMBL/GenBank/DDBJ whole genome shotgun (WGS) entry which is preliminary data.</text>
</comment>
<keyword evidence="2" id="KW-1185">Reference proteome</keyword>
<gene>
    <name evidence="1" type="ORF">GCM10017600_26690</name>
</gene>
<reference evidence="1" key="2">
    <citation type="submission" date="2023-01" db="EMBL/GenBank/DDBJ databases">
        <authorList>
            <person name="Sun Q."/>
            <person name="Evtushenko L."/>
        </authorList>
    </citation>
    <scope>NUCLEOTIDE SEQUENCE</scope>
    <source>
        <strain evidence="1">VKM Ac-2007</strain>
    </source>
</reference>
<name>A0A9W6I135_9ACTN</name>
<organism evidence="1 2">
    <name type="scientific">Streptosporangium carneum</name>
    <dbReference type="NCBI Taxonomy" id="47481"/>
    <lineage>
        <taxon>Bacteria</taxon>
        <taxon>Bacillati</taxon>
        <taxon>Actinomycetota</taxon>
        <taxon>Actinomycetes</taxon>
        <taxon>Streptosporangiales</taxon>
        <taxon>Streptosporangiaceae</taxon>
        <taxon>Streptosporangium</taxon>
    </lineage>
</organism>
<dbReference type="AlphaFoldDB" id="A0A9W6I135"/>
<protein>
    <submittedName>
        <fullName evidence="1">Uncharacterized protein</fullName>
    </submittedName>
</protein>
<sequence length="179" mass="19494">MVYDQPRARVIAAEAMSKAALAKNNPPDLINVALERLIEASLELPGFTTLDEMAARIRARVNAEIFARICERMGPEGRERIGALLTTTGPDGRTLFNRLKKPAQRASWSRFRKQAEYLDEIDALGDTGVWLEGVAPTKIADFRRGGRHSGRRHPVAVRAGQAVGAAGVLGARRADAGPR</sequence>
<proteinExistence type="predicted"/>
<accession>A0A9W6I135</accession>
<dbReference type="Proteomes" id="UP001143474">
    <property type="component" value="Unassembled WGS sequence"/>
</dbReference>
<reference evidence="1" key="1">
    <citation type="journal article" date="2014" name="Int. J. Syst. Evol. Microbiol.">
        <title>Complete genome sequence of Corynebacterium casei LMG S-19264T (=DSM 44701T), isolated from a smear-ripened cheese.</title>
        <authorList>
            <consortium name="US DOE Joint Genome Institute (JGI-PGF)"/>
            <person name="Walter F."/>
            <person name="Albersmeier A."/>
            <person name="Kalinowski J."/>
            <person name="Ruckert C."/>
        </authorList>
    </citation>
    <scope>NUCLEOTIDE SEQUENCE</scope>
    <source>
        <strain evidence="1">VKM Ac-2007</strain>
    </source>
</reference>
<evidence type="ECO:0000313" key="1">
    <source>
        <dbReference type="EMBL" id="GLK09263.1"/>
    </source>
</evidence>
<dbReference type="EMBL" id="BSEV01000004">
    <property type="protein sequence ID" value="GLK09263.1"/>
    <property type="molecule type" value="Genomic_DNA"/>
</dbReference>